<evidence type="ECO:0000256" key="1">
    <source>
        <dbReference type="ARBA" id="ARBA00023015"/>
    </source>
</evidence>
<dbReference type="GO" id="GO:0003677">
    <property type="term" value="F:DNA binding"/>
    <property type="evidence" value="ECO:0007669"/>
    <property type="project" value="UniProtKB-KW"/>
</dbReference>
<evidence type="ECO:0000259" key="4">
    <source>
        <dbReference type="PROSITE" id="PS50949"/>
    </source>
</evidence>
<keyword evidence="2" id="KW-0238">DNA-binding</keyword>
<proteinExistence type="predicted"/>
<dbReference type="SMART" id="SM00345">
    <property type="entry name" value="HTH_GNTR"/>
    <property type="match status" value="1"/>
</dbReference>
<accession>A0A0B8NA41</accession>
<evidence type="ECO:0000256" key="2">
    <source>
        <dbReference type="ARBA" id="ARBA00023125"/>
    </source>
</evidence>
<gene>
    <name evidence="5" type="ORF">NS506_06424</name>
    <name evidence="6" type="ORF">NSK11_contig00012-0043</name>
</gene>
<dbReference type="InterPro" id="IPR036390">
    <property type="entry name" value="WH_DNA-bd_sf"/>
</dbReference>
<sequence length="251" mass="27357">MACRVTPRTARVSVLRGSNGVAHTGRVTVEEGRVQRIGATEAVFRRLKSLIASGEYAVGDRMPGEIALAKEFGVSRPVVREALHACAILGLTETHTGRGTFVISAKENARLTFAGIEAGDLIEARRLVEIPAAGFAAERRTPEQLQELFTLLDKLAATTDAREWVRHDGELHTAIAAASGNKMLTSMVADTRRALDVQSEFLNLTQDRRADSDREHEAIVRAIQARSPEAARQAMTEHLERVAETLARIDG</sequence>
<keyword evidence="1" id="KW-0805">Transcription regulation</keyword>
<dbReference type="SUPFAM" id="SSF46785">
    <property type="entry name" value="Winged helix' DNA-binding domain"/>
    <property type="match status" value="1"/>
</dbReference>
<dbReference type="KEGG" id="nsr:NS506_06424"/>
<dbReference type="PROSITE" id="PS50949">
    <property type="entry name" value="HTH_GNTR"/>
    <property type="match status" value="1"/>
</dbReference>
<dbReference type="SMART" id="SM00895">
    <property type="entry name" value="FCD"/>
    <property type="match status" value="1"/>
</dbReference>
<dbReference type="GO" id="GO:0003700">
    <property type="term" value="F:DNA-binding transcription factor activity"/>
    <property type="evidence" value="ECO:0007669"/>
    <property type="project" value="InterPro"/>
</dbReference>
<dbReference type="Gene3D" id="1.20.120.530">
    <property type="entry name" value="GntR ligand-binding domain-like"/>
    <property type="match status" value="1"/>
</dbReference>
<organism evidence="6 7">
    <name type="scientific">Nocardia seriolae</name>
    <dbReference type="NCBI Taxonomy" id="37332"/>
    <lineage>
        <taxon>Bacteria</taxon>
        <taxon>Bacillati</taxon>
        <taxon>Actinomycetota</taxon>
        <taxon>Actinomycetes</taxon>
        <taxon>Mycobacteriales</taxon>
        <taxon>Nocardiaceae</taxon>
        <taxon>Nocardia</taxon>
    </lineage>
</organism>
<dbReference type="InterPro" id="IPR000524">
    <property type="entry name" value="Tscrpt_reg_HTH_GntR"/>
</dbReference>
<dbReference type="Proteomes" id="UP000180166">
    <property type="component" value="Chromosome"/>
</dbReference>
<dbReference type="Gene3D" id="1.10.10.10">
    <property type="entry name" value="Winged helix-like DNA-binding domain superfamily/Winged helix DNA-binding domain"/>
    <property type="match status" value="1"/>
</dbReference>
<dbReference type="Pfam" id="PF00392">
    <property type="entry name" value="GntR"/>
    <property type="match status" value="1"/>
</dbReference>
<evidence type="ECO:0000313" key="5">
    <source>
        <dbReference type="EMBL" id="APB00460.1"/>
    </source>
</evidence>
<dbReference type="PANTHER" id="PTHR43537:SF5">
    <property type="entry name" value="UXU OPERON TRANSCRIPTIONAL REGULATOR"/>
    <property type="match status" value="1"/>
</dbReference>
<reference evidence="7" key="1">
    <citation type="submission" date="2015-07" db="EMBL/GenBank/DDBJ databases">
        <title>Nocardia seriolae U-1 whole genome shotgun sequence.</title>
        <authorList>
            <person name="Imajoh M."/>
            <person name="Fukumoto Y."/>
            <person name="Sukeda M."/>
            <person name="Yamane J."/>
            <person name="Yamasaki K."/>
            <person name="Shimizu M."/>
            <person name="Ohnishi K."/>
            <person name="Oshima S."/>
        </authorList>
    </citation>
    <scope>NUCLEOTIDE SEQUENCE [LARGE SCALE GENOMIC DNA]</scope>
    <source>
        <strain evidence="7">U-1</strain>
    </source>
</reference>
<dbReference type="SUPFAM" id="SSF48008">
    <property type="entry name" value="GntR ligand-binding domain-like"/>
    <property type="match status" value="1"/>
</dbReference>
<dbReference type="InterPro" id="IPR036388">
    <property type="entry name" value="WH-like_DNA-bd_sf"/>
</dbReference>
<dbReference type="Proteomes" id="UP000037179">
    <property type="component" value="Unassembled WGS sequence"/>
</dbReference>
<dbReference type="EMBL" id="CP017839">
    <property type="protein sequence ID" value="APB00460.1"/>
    <property type="molecule type" value="Genomic_DNA"/>
</dbReference>
<evidence type="ECO:0000313" key="7">
    <source>
        <dbReference type="Proteomes" id="UP000037179"/>
    </source>
</evidence>
<feature type="domain" description="HTH gntR-type" evidence="4">
    <location>
        <begin position="37"/>
        <end position="105"/>
    </location>
</feature>
<dbReference type="EMBL" id="BBYQ01000012">
    <property type="protein sequence ID" value="GAP27008.1"/>
    <property type="molecule type" value="Genomic_DNA"/>
</dbReference>
<reference evidence="6 7" key="2">
    <citation type="journal article" date="2016" name="Genome Announc.">
        <title>Draft Genome Sequence of Erythromycin- and Oxytetracycline-Sensitive Nocardia seriolae Strain U-1 (NBRC 110359).</title>
        <authorList>
            <person name="Imajoh M."/>
            <person name="Sukeda M."/>
            <person name="Shimizu M."/>
            <person name="Yamane J."/>
            <person name="Ohnishi K."/>
            <person name="Oshima S."/>
        </authorList>
    </citation>
    <scope>NUCLEOTIDE SEQUENCE [LARGE SCALE GENOMIC DNA]</scope>
    <source>
        <strain evidence="6 7">U-1</strain>
    </source>
</reference>
<evidence type="ECO:0000313" key="8">
    <source>
        <dbReference type="Proteomes" id="UP000180166"/>
    </source>
</evidence>
<evidence type="ECO:0000256" key="3">
    <source>
        <dbReference type="ARBA" id="ARBA00023163"/>
    </source>
</evidence>
<keyword evidence="7" id="KW-1185">Reference proteome</keyword>
<dbReference type="PANTHER" id="PTHR43537">
    <property type="entry name" value="TRANSCRIPTIONAL REGULATOR, GNTR FAMILY"/>
    <property type="match status" value="1"/>
</dbReference>
<dbReference type="OrthoDB" id="3571145at2"/>
<name>A0A0B8NA41_9NOCA</name>
<dbReference type="InterPro" id="IPR011711">
    <property type="entry name" value="GntR_C"/>
</dbReference>
<reference evidence="5 8" key="3">
    <citation type="submission" date="2016-10" db="EMBL/GenBank/DDBJ databases">
        <title>Genome sequence of Nocardia seriolae strain EM150506, isolated from Anguila japonica.</title>
        <authorList>
            <person name="Han H.-J."/>
        </authorList>
    </citation>
    <scope>NUCLEOTIDE SEQUENCE [LARGE SCALE GENOMIC DNA]</scope>
    <source>
        <strain evidence="5 8">EM150506</strain>
    </source>
</reference>
<evidence type="ECO:0000313" key="6">
    <source>
        <dbReference type="EMBL" id="GAP27008.1"/>
    </source>
</evidence>
<dbReference type="CDD" id="cd07377">
    <property type="entry name" value="WHTH_GntR"/>
    <property type="match status" value="1"/>
</dbReference>
<protein>
    <submittedName>
        <fullName evidence="5">Exu regulon transcriptional regulator</fullName>
    </submittedName>
    <submittedName>
        <fullName evidence="6">GntR family transcriptional regulator</fullName>
    </submittedName>
</protein>
<keyword evidence="3" id="KW-0804">Transcription</keyword>
<dbReference type="InterPro" id="IPR008920">
    <property type="entry name" value="TF_FadR/GntR_C"/>
</dbReference>
<dbReference type="Pfam" id="PF07729">
    <property type="entry name" value="FCD"/>
    <property type="match status" value="1"/>
</dbReference>
<dbReference type="AlphaFoldDB" id="A0A0B8NA41"/>